<dbReference type="OrthoDB" id="10260961at2759"/>
<dbReference type="InterPro" id="IPR016024">
    <property type="entry name" value="ARM-type_fold"/>
</dbReference>
<keyword evidence="6" id="KW-1185">Reference proteome</keyword>
<evidence type="ECO:0000313" key="5">
    <source>
        <dbReference type="EMBL" id="RWS07353.1"/>
    </source>
</evidence>
<reference evidence="5 6" key="1">
    <citation type="journal article" date="2018" name="Gigascience">
        <title>Genomes of trombidid mites reveal novel predicted allergens and laterally-transferred genes associated with secondary metabolism.</title>
        <authorList>
            <person name="Dong X."/>
            <person name="Chaisiri K."/>
            <person name="Xia D."/>
            <person name="Armstrong S.D."/>
            <person name="Fang Y."/>
            <person name="Donnelly M.J."/>
            <person name="Kadowaki T."/>
            <person name="McGarry J.W."/>
            <person name="Darby A.C."/>
            <person name="Makepeace B.L."/>
        </authorList>
    </citation>
    <scope>NUCLEOTIDE SEQUENCE [LARGE SCALE GENOMIC DNA]</scope>
    <source>
        <strain evidence="5">UoL-WK</strain>
    </source>
</reference>
<dbReference type="GO" id="GO:0042274">
    <property type="term" value="P:ribosomal small subunit biogenesis"/>
    <property type="evidence" value="ECO:0007669"/>
    <property type="project" value="TreeGrafter"/>
</dbReference>
<protein>
    <submittedName>
        <fullName evidence="5">Nucleolar MIF4G domain-containing protein 1-like protein</fullName>
    </submittedName>
</protein>
<dbReference type="Pfam" id="PF02854">
    <property type="entry name" value="MIF4G"/>
    <property type="match status" value="1"/>
</dbReference>
<dbReference type="SUPFAM" id="SSF48371">
    <property type="entry name" value="ARM repeat"/>
    <property type="match status" value="1"/>
</dbReference>
<comment type="similarity">
    <text evidence="2">Belongs to the CWC22 family.</text>
</comment>
<comment type="caution">
    <text evidence="5">The sequence shown here is derived from an EMBL/GenBank/DDBJ whole genome shotgun (WGS) entry which is preliminary data.</text>
</comment>
<dbReference type="GO" id="GO:0003723">
    <property type="term" value="F:RNA binding"/>
    <property type="evidence" value="ECO:0007669"/>
    <property type="project" value="InterPro"/>
</dbReference>
<proteinExistence type="inferred from homology"/>
<dbReference type="InterPro" id="IPR003890">
    <property type="entry name" value="MIF4G-like_typ-3"/>
</dbReference>
<evidence type="ECO:0000256" key="3">
    <source>
        <dbReference type="ARBA" id="ARBA00023242"/>
    </source>
</evidence>
<evidence type="ECO:0000313" key="6">
    <source>
        <dbReference type="Proteomes" id="UP000285301"/>
    </source>
</evidence>
<dbReference type="GO" id="GO:0005730">
    <property type="term" value="C:nucleolus"/>
    <property type="evidence" value="ECO:0007669"/>
    <property type="project" value="UniProtKB-SubCell"/>
</dbReference>
<dbReference type="PANTHER" id="PTHR18034">
    <property type="entry name" value="CELL CYCLE CONTROL PROTEIN CWF22-RELATED"/>
    <property type="match status" value="1"/>
</dbReference>
<comment type="subcellular location">
    <subcellularLocation>
        <location evidence="1">Nucleus</location>
        <location evidence="1">Nucleolus</location>
    </subcellularLocation>
</comment>
<dbReference type="Gene3D" id="1.25.40.180">
    <property type="match status" value="1"/>
</dbReference>
<dbReference type="Proteomes" id="UP000285301">
    <property type="component" value="Unassembled WGS sequence"/>
</dbReference>
<gene>
    <name evidence="5" type="ORF">B4U79_00091</name>
</gene>
<organism evidence="5 6">
    <name type="scientific">Dinothrombium tinctorium</name>
    <dbReference type="NCBI Taxonomy" id="1965070"/>
    <lineage>
        <taxon>Eukaryota</taxon>
        <taxon>Metazoa</taxon>
        <taxon>Ecdysozoa</taxon>
        <taxon>Arthropoda</taxon>
        <taxon>Chelicerata</taxon>
        <taxon>Arachnida</taxon>
        <taxon>Acari</taxon>
        <taxon>Acariformes</taxon>
        <taxon>Trombidiformes</taxon>
        <taxon>Prostigmata</taxon>
        <taxon>Anystina</taxon>
        <taxon>Parasitengona</taxon>
        <taxon>Trombidioidea</taxon>
        <taxon>Trombidiidae</taxon>
        <taxon>Dinothrombium</taxon>
    </lineage>
</organism>
<evidence type="ECO:0000259" key="4">
    <source>
        <dbReference type="PROSITE" id="PS51366"/>
    </source>
</evidence>
<accession>A0A3S3P3K8</accession>
<dbReference type="AlphaFoldDB" id="A0A3S3P3K8"/>
<dbReference type="EMBL" id="NCKU01003534">
    <property type="protein sequence ID" value="RWS07353.1"/>
    <property type="molecule type" value="Genomic_DNA"/>
</dbReference>
<evidence type="ECO:0000256" key="1">
    <source>
        <dbReference type="ARBA" id="ARBA00004604"/>
    </source>
</evidence>
<dbReference type="PROSITE" id="PS51366">
    <property type="entry name" value="MI"/>
    <property type="match status" value="1"/>
</dbReference>
<evidence type="ECO:0000256" key="2">
    <source>
        <dbReference type="ARBA" id="ARBA00006856"/>
    </source>
</evidence>
<feature type="domain" description="MI" evidence="4">
    <location>
        <begin position="301"/>
        <end position="415"/>
    </location>
</feature>
<dbReference type="InterPro" id="IPR003891">
    <property type="entry name" value="Initiation_fac_eIF4g_MI"/>
</dbReference>
<sequence>MATQNLDDSVVRSIRGLFNRLALPTLPYVSSQIELLFRKHSLNEVCQSVLKCCQQLILIDVCMSPQKLVLEASMLIAALHTSVGEEVGGHMVHNVVKMFDEAFRARELQQLESKKLDNTTAFICSLYACNVISCQLLFDLIEKLCDSFNDKSIELLILILKMVGFALRKHSPSQMKQTIVLIRDKAKNVTRGENKRVNFMLDTLIAIRNNNILKITSDSSGIDAIDIQMVKSGLKNCLKTNTSVNCLHGSYNEILSGNRWWMKGTELKEFSRDVPESKEIVIETEPNINEKLCRKLRLNTPLRKQLFHALITANDYIEASQRMLVIAKKQFSEIVNVSLHVALHQKEFNQFYIYLLKHLSSIDRKFKMAVLYSIKDKISELSSLSEIQQNNLSLMCFELIKCNVITINVLKVIEFSEMDHMYSQFLKSILSSILNEDPSTIERIFSKIASKDSFATALRLFITCFVNSEFKF</sequence>
<dbReference type="SMART" id="SM00543">
    <property type="entry name" value="MIF4G"/>
    <property type="match status" value="1"/>
</dbReference>
<dbReference type="PANTHER" id="PTHR18034:SF4">
    <property type="entry name" value="NUCLEOLAR MIF4G DOMAIN-CONTAINING PROTEIN 1"/>
    <property type="match status" value="1"/>
</dbReference>
<dbReference type="STRING" id="1965070.A0A3S3P3K8"/>
<dbReference type="InterPro" id="IPR050781">
    <property type="entry name" value="CWC22_splicing_factor"/>
</dbReference>
<keyword evidence="3" id="KW-0539">Nucleus</keyword>
<name>A0A3S3P3K8_9ACAR</name>